<evidence type="ECO:0000256" key="7">
    <source>
        <dbReference type="ARBA" id="ARBA00022927"/>
    </source>
</evidence>
<dbReference type="GO" id="GO:0015031">
    <property type="term" value="P:protein transport"/>
    <property type="evidence" value="ECO:0007669"/>
    <property type="project" value="UniProtKB-KW"/>
</dbReference>
<dbReference type="PANTHER" id="PTHR33446">
    <property type="entry name" value="PROTEIN TONB-RELATED"/>
    <property type="match status" value="1"/>
</dbReference>
<dbReference type="Gene3D" id="3.30.1150.10">
    <property type="match status" value="1"/>
</dbReference>
<sequence>MAKDVDLSSKEWRDLIFEGKNKDFGAYKMRQASDGRHNKAFIIVVIALVVISAIIFSVVKVQEEIAKRELMAQAQQAEMAQMDMDEPEEEIEDVEEIEIEVPDTPPEEILNQQKMTEIAIVPDDQVSEEDEVKSQTDLEQNTAIAGALDFDDGTDDISKITEQKVEIIQEKPKEEKKEQVFRHVEQMPEFPGGQAALMKYINDNIRYPVMAIENGVQGRVTVQFVVTKDGSVGNVTVVRGVDRNLDEEAIRVCKTLPKFIPGKQNGQPVNVWFTLPVTFRLE</sequence>
<keyword evidence="6 10" id="KW-0812">Transmembrane</keyword>
<evidence type="ECO:0000256" key="2">
    <source>
        <dbReference type="ARBA" id="ARBA00006555"/>
    </source>
</evidence>
<dbReference type="InterPro" id="IPR051045">
    <property type="entry name" value="TonB-dependent_transducer"/>
</dbReference>
<reference evidence="12" key="1">
    <citation type="submission" date="2020-10" db="EMBL/GenBank/DDBJ databases">
        <authorList>
            <person name="Gilroy R."/>
        </authorList>
    </citation>
    <scope>NUCLEOTIDE SEQUENCE</scope>
    <source>
        <strain evidence="12">17073</strain>
    </source>
</reference>
<comment type="subcellular location">
    <subcellularLocation>
        <location evidence="1">Cell inner membrane</location>
        <topology evidence="1">Single-pass membrane protein</topology>
        <orientation evidence="1">Periplasmic side</orientation>
    </subcellularLocation>
</comment>
<dbReference type="GO" id="GO:0031992">
    <property type="term" value="F:energy transducer activity"/>
    <property type="evidence" value="ECO:0007669"/>
    <property type="project" value="TreeGrafter"/>
</dbReference>
<evidence type="ECO:0000256" key="4">
    <source>
        <dbReference type="ARBA" id="ARBA00022475"/>
    </source>
</evidence>
<keyword evidence="4" id="KW-1003">Cell membrane</keyword>
<dbReference type="Pfam" id="PF03544">
    <property type="entry name" value="TonB_C"/>
    <property type="match status" value="1"/>
</dbReference>
<keyword evidence="9 10" id="KW-0472">Membrane</keyword>
<keyword evidence="7" id="KW-0653">Protein transport</keyword>
<evidence type="ECO:0000313" key="12">
    <source>
        <dbReference type="EMBL" id="HIU38134.1"/>
    </source>
</evidence>
<evidence type="ECO:0000256" key="6">
    <source>
        <dbReference type="ARBA" id="ARBA00022692"/>
    </source>
</evidence>
<dbReference type="EMBL" id="DVMS01000014">
    <property type="protein sequence ID" value="HIU38134.1"/>
    <property type="molecule type" value="Genomic_DNA"/>
</dbReference>
<dbReference type="PROSITE" id="PS52015">
    <property type="entry name" value="TONB_CTD"/>
    <property type="match status" value="1"/>
</dbReference>
<evidence type="ECO:0000256" key="1">
    <source>
        <dbReference type="ARBA" id="ARBA00004383"/>
    </source>
</evidence>
<evidence type="ECO:0000256" key="5">
    <source>
        <dbReference type="ARBA" id="ARBA00022519"/>
    </source>
</evidence>
<keyword evidence="5" id="KW-0997">Cell inner membrane</keyword>
<dbReference type="AlphaFoldDB" id="A0A9D1ILC7"/>
<dbReference type="Proteomes" id="UP000824076">
    <property type="component" value="Unassembled WGS sequence"/>
</dbReference>
<dbReference type="FunFam" id="3.30.1150.10:FF:000002">
    <property type="entry name" value="Energy transducer TonB"/>
    <property type="match status" value="1"/>
</dbReference>
<evidence type="ECO:0000256" key="8">
    <source>
        <dbReference type="ARBA" id="ARBA00022989"/>
    </source>
</evidence>
<dbReference type="PANTHER" id="PTHR33446:SF2">
    <property type="entry name" value="PROTEIN TONB"/>
    <property type="match status" value="1"/>
</dbReference>
<feature type="domain" description="TonB C-terminal" evidence="11">
    <location>
        <begin position="192"/>
        <end position="282"/>
    </location>
</feature>
<keyword evidence="3" id="KW-0813">Transport</keyword>
<accession>A0A9D1ILC7</accession>
<evidence type="ECO:0000313" key="13">
    <source>
        <dbReference type="Proteomes" id="UP000824076"/>
    </source>
</evidence>
<dbReference type="GO" id="GO:0055085">
    <property type="term" value="P:transmembrane transport"/>
    <property type="evidence" value="ECO:0007669"/>
    <property type="project" value="InterPro"/>
</dbReference>
<name>A0A9D1ILC7_9BACT</name>
<reference evidence="12" key="2">
    <citation type="journal article" date="2021" name="PeerJ">
        <title>Extensive microbial diversity within the chicken gut microbiome revealed by metagenomics and culture.</title>
        <authorList>
            <person name="Gilroy R."/>
            <person name="Ravi A."/>
            <person name="Getino M."/>
            <person name="Pursley I."/>
            <person name="Horton D.L."/>
            <person name="Alikhan N.F."/>
            <person name="Baker D."/>
            <person name="Gharbi K."/>
            <person name="Hall N."/>
            <person name="Watson M."/>
            <person name="Adriaenssens E.M."/>
            <person name="Foster-Nyarko E."/>
            <person name="Jarju S."/>
            <person name="Secka A."/>
            <person name="Antonio M."/>
            <person name="Oren A."/>
            <person name="Chaudhuri R.R."/>
            <person name="La Ragione R."/>
            <person name="Hildebrand F."/>
            <person name="Pallen M.J."/>
        </authorList>
    </citation>
    <scope>NUCLEOTIDE SEQUENCE</scope>
    <source>
        <strain evidence="12">17073</strain>
    </source>
</reference>
<protein>
    <submittedName>
        <fullName evidence="12">Energy transducer TonB</fullName>
    </submittedName>
</protein>
<dbReference type="InterPro" id="IPR006260">
    <property type="entry name" value="TonB/TolA_C"/>
</dbReference>
<evidence type="ECO:0000256" key="3">
    <source>
        <dbReference type="ARBA" id="ARBA00022448"/>
    </source>
</evidence>
<proteinExistence type="inferred from homology"/>
<dbReference type="NCBIfam" id="TIGR01352">
    <property type="entry name" value="tonB_Cterm"/>
    <property type="match status" value="1"/>
</dbReference>
<dbReference type="GO" id="GO:0098797">
    <property type="term" value="C:plasma membrane protein complex"/>
    <property type="evidence" value="ECO:0007669"/>
    <property type="project" value="TreeGrafter"/>
</dbReference>
<dbReference type="InterPro" id="IPR037682">
    <property type="entry name" value="TonB_C"/>
</dbReference>
<organism evidence="12 13">
    <name type="scientific">Candidatus Limisoma intestinavium</name>
    <dbReference type="NCBI Taxonomy" id="2840856"/>
    <lineage>
        <taxon>Bacteria</taxon>
        <taxon>Pseudomonadati</taxon>
        <taxon>Bacteroidota</taxon>
        <taxon>Bacteroidia</taxon>
        <taxon>Bacteroidales</taxon>
        <taxon>Candidatus Limisoma</taxon>
    </lineage>
</organism>
<dbReference type="SUPFAM" id="SSF74653">
    <property type="entry name" value="TolA/TonB C-terminal domain"/>
    <property type="match status" value="1"/>
</dbReference>
<comment type="similarity">
    <text evidence="2">Belongs to the TonB family.</text>
</comment>
<keyword evidence="8 10" id="KW-1133">Transmembrane helix</keyword>
<evidence type="ECO:0000259" key="11">
    <source>
        <dbReference type="PROSITE" id="PS52015"/>
    </source>
</evidence>
<comment type="caution">
    <text evidence="12">The sequence shown here is derived from an EMBL/GenBank/DDBJ whole genome shotgun (WGS) entry which is preliminary data.</text>
</comment>
<evidence type="ECO:0000256" key="9">
    <source>
        <dbReference type="ARBA" id="ARBA00023136"/>
    </source>
</evidence>
<evidence type="ECO:0000256" key="10">
    <source>
        <dbReference type="SAM" id="Phobius"/>
    </source>
</evidence>
<feature type="transmembrane region" description="Helical" evidence="10">
    <location>
        <begin position="40"/>
        <end position="59"/>
    </location>
</feature>
<gene>
    <name evidence="12" type="ORF">IAD18_00510</name>
</gene>